<evidence type="ECO:0000256" key="9">
    <source>
        <dbReference type="ARBA" id="ARBA00023136"/>
    </source>
</evidence>
<dbReference type="Pfam" id="PF03544">
    <property type="entry name" value="TonB_C"/>
    <property type="match status" value="1"/>
</dbReference>
<keyword evidence="8 11" id="KW-1133">Transmembrane helix</keyword>
<dbReference type="PANTHER" id="PTHR33446">
    <property type="entry name" value="PROTEIN TONB-RELATED"/>
    <property type="match status" value="1"/>
</dbReference>
<dbReference type="PROSITE" id="PS52015">
    <property type="entry name" value="TONB_CTD"/>
    <property type="match status" value="1"/>
</dbReference>
<keyword evidence="9 11" id="KW-0472">Membrane</keyword>
<evidence type="ECO:0000313" key="14">
    <source>
        <dbReference type="Proteomes" id="UP001210261"/>
    </source>
</evidence>
<dbReference type="PRINTS" id="PR01374">
    <property type="entry name" value="TONBPROTEIN"/>
</dbReference>
<name>A0ABT4VBM6_9HELI</name>
<keyword evidence="7" id="KW-0653">Protein transport</keyword>
<keyword evidence="5" id="KW-0997">Cell inner membrane</keyword>
<evidence type="ECO:0000256" key="3">
    <source>
        <dbReference type="ARBA" id="ARBA00022448"/>
    </source>
</evidence>
<evidence type="ECO:0000256" key="8">
    <source>
        <dbReference type="ARBA" id="ARBA00022989"/>
    </source>
</evidence>
<reference evidence="13 14" key="1">
    <citation type="submission" date="2023-01" db="EMBL/GenBank/DDBJ databases">
        <title>Description of Helicobacter ibis sp. nov. isolated from faecal droppings of black-faced ibis (Theristicus melanopis).</title>
        <authorList>
            <person name="Lopez-Cantillo M."/>
            <person name="Vidal-Veuthey B."/>
            <person name="Mella A."/>
            <person name="De La Haba R."/>
            <person name="Collado L."/>
        </authorList>
    </citation>
    <scope>NUCLEOTIDE SEQUENCE [LARGE SCALE GENOMIC DNA]</scope>
    <source>
        <strain evidence="13 14">A82</strain>
    </source>
</reference>
<comment type="caution">
    <text evidence="13">The sequence shown here is derived from an EMBL/GenBank/DDBJ whole genome shotgun (WGS) entry which is preliminary data.</text>
</comment>
<dbReference type="InterPro" id="IPR006260">
    <property type="entry name" value="TonB/TolA_C"/>
</dbReference>
<dbReference type="Proteomes" id="UP001210261">
    <property type="component" value="Unassembled WGS sequence"/>
</dbReference>
<proteinExistence type="inferred from homology"/>
<protein>
    <submittedName>
        <fullName evidence="13">TonB family protein</fullName>
    </submittedName>
</protein>
<dbReference type="PANTHER" id="PTHR33446:SF2">
    <property type="entry name" value="PROTEIN TONB"/>
    <property type="match status" value="1"/>
</dbReference>
<comment type="subcellular location">
    <subcellularLocation>
        <location evidence="1">Cell inner membrane</location>
        <topology evidence="1">Single-pass membrane protein</topology>
        <orientation evidence="1">Periplasmic side</orientation>
    </subcellularLocation>
</comment>
<accession>A0ABT4VBM6</accession>
<feature type="domain" description="TonB C-terminal" evidence="12">
    <location>
        <begin position="128"/>
        <end position="215"/>
    </location>
</feature>
<dbReference type="InterPro" id="IPR003538">
    <property type="entry name" value="TonB"/>
</dbReference>
<dbReference type="EMBL" id="JAQHXR010000001">
    <property type="protein sequence ID" value="MDA3968106.1"/>
    <property type="molecule type" value="Genomic_DNA"/>
</dbReference>
<keyword evidence="3" id="KW-0813">Transport</keyword>
<gene>
    <name evidence="13" type="ORF">PF021_00250</name>
</gene>
<sequence length="215" mass="24219">MKTSASPQKNRTLKAFFIAFGIYSIAIFSLLYANTKLPQNVGVQPQSISIALTQFVAQTTPTPQEIKPIEEIKEIQKPIKKKKEKRKKEPIPTPQNIAQTESKTQPSTNTTTATQEPQILVFGKTNDPFLISIKQAIDKNLHYPRKARMMKLSGIVNIKFELLKDGRVQNIKIIDSSGHGILDKSAHKTILDARAYFPQPKNNVTIQIPIQYKLI</sequence>
<dbReference type="RefSeq" id="WP_271020377.1">
    <property type="nucleotide sequence ID" value="NZ_JAQHXR010000001.1"/>
</dbReference>
<evidence type="ECO:0000256" key="10">
    <source>
        <dbReference type="SAM" id="MobiDB-lite"/>
    </source>
</evidence>
<evidence type="ECO:0000256" key="5">
    <source>
        <dbReference type="ARBA" id="ARBA00022519"/>
    </source>
</evidence>
<dbReference type="NCBIfam" id="TIGR01352">
    <property type="entry name" value="tonB_Cterm"/>
    <property type="match status" value="1"/>
</dbReference>
<dbReference type="SUPFAM" id="SSF74653">
    <property type="entry name" value="TolA/TonB C-terminal domain"/>
    <property type="match status" value="1"/>
</dbReference>
<comment type="similarity">
    <text evidence="2">Belongs to the TonB family.</text>
</comment>
<dbReference type="InterPro" id="IPR037682">
    <property type="entry name" value="TonB_C"/>
</dbReference>
<evidence type="ECO:0000256" key="1">
    <source>
        <dbReference type="ARBA" id="ARBA00004383"/>
    </source>
</evidence>
<evidence type="ECO:0000259" key="12">
    <source>
        <dbReference type="PROSITE" id="PS52015"/>
    </source>
</evidence>
<keyword evidence="14" id="KW-1185">Reference proteome</keyword>
<evidence type="ECO:0000256" key="4">
    <source>
        <dbReference type="ARBA" id="ARBA00022475"/>
    </source>
</evidence>
<dbReference type="InterPro" id="IPR051045">
    <property type="entry name" value="TonB-dependent_transducer"/>
</dbReference>
<feature type="compositionally biased region" description="Basic residues" evidence="10">
    <location>
        <begin position="78"/>
        <end position="88"/>
    </location>
</feature>
<evidence type="ECO:0000256" key="2">
    <source>
        <dbReference type="ARBA" id="ARBA00006555"/>
    </source>
</evidence>
<evidence type="ECO:0000256" key="7">
    <source>
        <dbReference type="ARBA" id="ARBA00022927"/>
    </source>
</evidence>
<keyword evidence="6 11" id="KW-0812">Transmembrane</keyword>
<organism evidence="13 14">
    <name type="scientific">Helicobacter ibis</name>
    <dbReference type="NCBI Taxonomy" id="2962633"/>
    <lineage>
        <taxon>Bacteria</taxon>
        <taxon>Pseudomonadati</taxon>
        <taxon>Campylobacterota</taxon>
        <taxon>Epsilonproteobacteria</taxon>
        <taxon>Campylobacterales</taxon>
        <taxon>Helicobacteraceae</taxon>
        <taxon>Helicobacter</taxon>
    </lineage>
</organism>
<keyword evidence="4" id="KW-1003">Cell membrane</keyword>
<feature type="transmembrane region" description="Helical" evidence="11">
    <location>
        <begin position="12"/>
        <end position="33"/>
    </location>
</feature>
<feature type="region of interest" description="Disordered" evidence="10">
    <location>
        <begin position="77"/>
        <end position="115"/>
    </location>
</feature>
<dbReference type="Gene3D" id="3.30.1150.10">
    <property type="match status" value="1"/>
</dbReference>
<evidence type="ECO:0000313" key="13">
    <source>
        <dbReference type="EMBL" id="MDA3968106.1"/>
    </source>
</evidence>
<evidence type="ECO:0000256" key="6">
    <source>
        <dbReference type="ARBA" id="ARBA00022692"/>
    </source>
</evidence>
<evidence type="ECO:0000256" key="11">
    <source>
        <dbReference type="SAM" id="Phobius"/>
    </source>
</evidence>
<feature type="compositionally biased region" description="Low complexity" evidence="10">
    <location>
        <begin position="100"/>
        <end position="115"/>
    </location>
</feature>